<dbReference type="Pfam" id="PF06725">
    <property type="entry name" value="3D"/>
    <property type="match status" value="1"/>
</dbReference>
<keyword evidence="4" id="KW-1185">Reference proteome</keyword>
<dbReference type="Pfam" id="PF07501">
    <property type="entry name" value="G5"/>
    <property type="match status" value="1"/>
</dbReference>
<dbReference type="RefSeq" id="WP_088570492.1">
    <property type="nucleotide sequence ID" value="NZ_FYEK01000012.1"/>
</dbReference>
<dbReference type="AlphaFoldDB" id="A0A212QP41"/>
<dbReference type="OrthoDB" id="9798935at2"/>
<evidence type="ECO:0000256" key="1">
    <source>
        <dbReference type="ARBA" id="ARBA00022729"/>
    </source>
</evidence>
<gene>
    <name evidence="3" type="ORF">SAMN02746019_00026890</name>
</gene>
<dbReference type="InterPro" id="IPR011098">
    <property type="entry name" value="G5_dom"/>
</dbReference>
<keyword evidence="1" id="KW-0732">Signal</keyword>
<proteinExistence type="predicted"/>
<dbReference type="InterPro" id="IPR010611">
    <property type="entry name" value="3D_dom"/>
</dbReference>
<protein>
    <submittedName>
        <fullName evidence="3">Uncharacterized protein conserved in bacteria</fullName>
    </submittedName>
</protein>
<dbReference type="InterPro" id="IPR036908">
    <property type="entry name" value="RlpA-like_sf"/>
</dbReference>
<evidence type="ECO:0000313" key="4">
    <source>
        <dbReference type="Proteomes" id="UP000197025"/>
    </source>
</evidence>
<dbReference type="Pfam" id="PF03990">
    <property type="entry name" value="DUF348"/>
    <property type="match status" value="3"/>
</dbReference>
<name>A0A212QP41_9CHLR</name>
<dbReference type="GO" id="GO:0009254">
    <property type="term" value="P:peptidoglycan turnover"/>
    <property type="evidence" value="ECO:0007669"/>
    <property type="project" value="InterPro"/>
</dbReference>
<dbReference type="SMART" id="SM01208">
    <property type="entry name" value="G5"/>
    <property type="match status" value="1"/>
</dbReference>
<dbReference type="PANTHER" id="PTHR39160">
    <property type="entry name" value="CELL WALL-BINDING PROTEIN YOCH"/>
    <property type="match status" value="1"/>
</dbReference>
<dbReference type="PANTHER" id="PTHR39160:SF4">
    <property type="entry name" value="RESUSCITATION-PROMOTING FACTOR RPFB"/>
    <property type="match status" value="1"/>
</dbReference>
<accession>A0A212QP41</accession>
<evidence type="ECO:0000313" key="3">
    <source>
        <dbReference type="EMBL" id="SNB61182.1"/>
    </source>
</evidence>
<dbReference type="CDD" id="cd22786">
    <property type="entry name" value="DPBB_YuiC-like"/>
    <property type="match status" value="1"/>
</dbReference>
<evidence type="ECO:0000259" key="2">
    <source>
        <dbReference type="PROSITE" id="PS51109"/>
    </source>
</evidence>
<dbReference type="Gene3D" id="2.40.40.10">
    <property type="entry name" value="RlpA-like domain"/>
    <property type="match status" value="1"/>
</dbReference>
<dbReference type="InterPro" id="IPR007137">
    <property type="entry name" value="DUF348"/>
</dbReference>
<dbReference type="FunCoup" id="A0A212QP41">
    <property type="interactions" value="10"/>
</dbReference>
<dbReference type="Gene3D" id="2.20.230.10">
    <property type="entry name" value="Resuscitation-promoting factor rpfb"/>
    <property type="match status" value="1"/>
</dbReference>
<reference evidence="4" key="1">
    <citation type="submission" date="2017-06" db="EMBL/GenBank/DDBJ databases">
        <authorList>
            <person name="Varghese N."/>
            <person name="Submissions S."/>
        </authorList>
    </citation>
    <scope>NUCLEOTIDE SEQUENCE [LARGE SCALE GENOMIC DNA]</scope>
    <source>
        <strain evidence="4">JAD2</strain>
    </source>
</reference>
<dbReference type="InParanoid" id="A0A212QP41"/>
<sequence length="478" mass="53564">MDRGRLLQSIAWLGLGAFCLWGYWRSQQTVTLLLDDRIISIRTHQRTVAGALREAGVSLRPEDEVSPAPDQEIRPPALIRVRRAQPVWIRVEGRGTEPSRQLRVYTLHWDPEAILRQAGVEREPGDALWVDGQPWPFSAKATDGGAPPREIRIQRAAPLVLRLEDGSRRVILTTAPTVGAALREAGFSLHPADRLIPGPETMLNGGLQVSLFRARPITVEADGRVQVVHTTARTVRDLLWELGLSLHGQDRVIPEEGAALQGGETVQVIRVREDFEIEESPIPFRTVWEPDPNLELDTWVQKAPGRNGLLQRRIRVRYENGQAVAREVVDETVVRPPEPRVWVYGTKIVVRTLETPEGPVEYWRRIRMLATSYSASTAGVHPSASYFGRTRTGLPMQRGIVAVDPRVIRLGWRVYVPGYGIGLAADTGGGIIGRRIDLGYNDEDLVLWYRWVDVYLLTPVPPPESIPYVLPDWPSPPP</sequence>
<dbReference type="InterPro" id="IPR051933">
    <property type="entry name" value="Resuscitation_pf_RpfB"/>
</dbReference>
<dbReference type="GO" id="GO:0004553">
    <property type="term" value="F:hydrolase activity, hydrolyzing O-glycosyl compounds"/>
    <property type="evidence" value="ECO:0007669"/>
    <property type="project" value="InterPro"/>
</dbReference>
<dbReference type="EMBL" id="FYEK01000012">
    <property type="protein sequence ID" value="SNB61182.1"/>
    <property type="molecule type" value="Genomic_DNA"/>
</dbReference>
<feature type="domain" description="G5" evidence="2">
    <location>
        <begin position="268"/>
        <end position="348"/>
    </location>
</feature>
<dbReference type="PROSITE" id="PS51109">
    <property type="entry name" value="G5"/>
    <property type="match status" value="1"/>
</dbReference>
<dbReference type="Proteomes" id="UP000197025">
    <property type="component" value="Unassembled WGS sequence"/>
</dbReference>
<organism evidence="3 4">
    <name type="scientific">Thermoflexus hugenholtzii JAD2</name>
    <dbReference type="NCBI Taxonomy" id="877466"/>
    <lineage>
        <taxon>Bacteria</taxon>
        <taxon>Bacillati</taxon>
        <taxon>Chloroflexota</taxon>
        <taxon>Thermoflexia</taxon>
        <taxon>Thermoflexales</taxon>
        <taxon>Thermoflexaceae</taxon>
        <taxon>Thermoflexus</taxon>
    </lineage>
</organism>
<dbReference type="GO" id="GO:0019867">
    <property type="term" value="C:outer membrane"/>
    <property type="evidence" value="ECO:0007669"/>
    <property type="project" value="InterPro"/>
</dbReference>